<dbReference type="InterPro" id="IPR027417">
    <property type="entry name" value="P-loop_NTPase"/>
</dbReference>
<evidence type="ECO:0000259" key="1">
    <source>
        <dbReference type="Pfam" id="PF13173"/>
    </source>
</evidence>
<dbReference type="PATRIC" id="fig|651182.5.peg.1702"/>
<evidence type="ECO:0000313" key="4">
    <source>
        <dbReference type="Proteomes" id="UP000007347"/>
    </source>
</evidence>
<dbReference type="InterPro" id="IPR041682">
    <property type="entry name" value="AAA_14"/>
</dbReference>
<proteinExistence type="predicted"/>
<name>K0N6H5_DESTT</name>
<dbReference type="AlphaFoldDB" id="K0N6H5"/>
<dbReference type="PANTHER" id="PTHR33295">
    <property type="entry name" value="ATPASE"/>
    <property type="match status" value="1"/>
</dbReference>
<dbReference type="Pfam" id="PF13635">
    <property type="entry name" value="DUF4143"/>
    <property type="match status" value="1"/>
</dbReference>
<reference evidence="3 4" key="1">
    <citation type="journal article" date="2013" name="Environ. Microbiol.">
        <title>Complete genome, catabolic sub-proteomes and key-metabolites of Desulfobacula toluolica Tol2, a marine, aromatic compound-degrading, sulfate-reducing bacterium.</title>
        <authorList>
            <person name="Wohlbrand L."/>
            <person name="Jacob J.H."/>
            <person name="Kube M."/>
            <person name="Mussmann M."/>
            <person name="Jarling R."/>
            <person name="Beck A."/>
            <person name="Amann R."/>
            <person name="Wilkes H."/>
            <person name="Reinhardt R."/>
            <person name="Rabus R."/>
        </authorList>
    </citation>
    <scope>NUCLEOTIDE SEQUENCE [LARGE SCALE GENOMIC DNA]</scope>
    <source>
        <strain evidence="4">DSM 7467 / Tol2</strain>
    </source>
</reference>
<protein>
    <submittedName>
        <fullName evidence="3">Conserved uncharacterized protein</fullName>
    </submittedName>
</protein>
<dbReference type="STRING" id="651182.TOL2_C14210"/>
<dbReference type="KEGG" id="dto:TOL2_C14210"/>
<dbReference type="HOGENOM" id="CLU_047370_0_0_7"/>
<accession>K0N6H5</accession>
<dbReference type="PANTHER" id="PTHR33295:SF7">
    <property type="entry name" value="ATPASE"/>
    <property type="match status" value="1"/>
</dbReference>
<sequence>MKRLQETTLLSWKDSGRRKPLIIRGARQVGKTWLVENVLAGEFENFVKIDLEKRRDLHVYFSGTLEPETILGYLELSAGRIIPGKTLVFFDEIQACPRAIMALRYFYEQMPELHVVAAGSLLEFAFGEISIPVGRLQYLNLYPMTFYEYLRALGKAPMAAHVMKNQAGVAPHIQQMILAELKNYFFVGGMPECVQAWYDTSSMLEAFKVQSEILDSYRDDFSKYTPRVDTNCLDAVFLNLAQTVGEQIKYTRLNQGHTSPTNRKAFDLLVKARLVQKIPAASPSGLPLGATANQKKFKTAMLDIGLLQRLCQVPVEMELKQKDLLAMYRGKLAEQFVAQELLALQDTSLYYWAREVKGSNAEVDFLIVCNGSIYPVEVKSGASGSLKSLHLMLKTFPDCPGGIVLYSGDYKELPDQKLTFLPLYNVSSLCGLNPISERISGSLPAF</sequence>
<organism evidence="3 4">
    <name type="scientific">Desulfobacula toluolica (strain DSM 7467 / Tol2)</name>
    <dbReference type="NCBI Taxonomy" id="651182"/>
    <lineage>
        <taxon>Bacteria</taxon>
        <taxon>Pseudomonadati</taxon>
        <taxon>Thermodesulfobacteriota</taxon>
        <taxon>Desulfobacteria</taxon>
        <taxon>Desulfobacterales</taxon>
        <taxon>Desulfobacteraceae</taxon>
        <taxon>Desulfobacula</taxon>
    </lineage>
</organism>
<dbReference type="Pfam" id="PF13173">
    <property type="entry name" value="AAA_14"/>
    <property type="match status" value="1"/>
</dbReference>
<evidence type="ECO:0000313" key="3">
    <source>
        <dbReference type="EMBL" id="CCK79584.1"/>
    </source>
</evidence>
<feature type="domain" description="AAA" evidence="1">
    <location>
        <begin position="18"/>
        <end position="150"/>
    </location>
</feature>
<dbReference type="Proteomes" id="UP000007347">
    <property type="component" value="Chromosome"/>
</dbReference>
<dbReference type="SUPFAM" id="SSF52540">
    <property type="entry name" value="P-loop containing nucleoside triphosphate hydrolases"/>
    <property type="match status" value="1"/>
</dbReference>
<keyword evidence="4" id="KW-1185">Reference proteome</keyword>
<dbReference type="EMBL" id="FO203503">
    <property type="protein sequence ID" value="CCK79584.1"/>
    <property type="molecule type" value="Genomic_DNA"/>
</dbReference>
<dbReference type="OrthoDB" id="9801684at2"/>
<evidence type="ECO:0000259" key="2">
    <source>
        <dbReference type="Pfam" id="PF13635"/>
    </source>
</evidence>
<dbReference type="InterPro" id="IPR025420">
    <property type="entry name" value="DUF4143"/>
</dbReference>
<feature type="domain" description="DUF4143" evidence="2">
    <location>
        <begin position="219"/>
        <end position="381"/>
    </location>
</feature>
<gene>
    <name evidence="3" type="ordered locus">TOL2_C14210</name>
</gene>
<dbReference type="RefSeq" id="WP_014956931.1">
    <property type="nucleotide sequence ID" value="NC_018645.1"/>
</dbReference>